<evidence type="ECO:0000313" key="4">
    <source>
        <dbReference type="EMBL" id="XDU70343.1"/>
    </source>
</evidence>
<dbReference type="EMBL" id="CP165628">
    <property type="protein sequence ID" value="XDU70343.1"/>
    <property type="molecule type" value="Genomic_DNA"/>
</dbReference>
<dbReference type="RefSeq" id="WP_369787901.1">
    <property type="nucleotide sequence ID" value="NZ_CP165628.1"/>
</dbReference>
<evidence type="ECO:0000256" key="2">
    <source>
        <dbReference type="ARBA" id="ARBA00023002"/>
    </source>
</evidence>
<dbReference type="Pfam" id="PF02615">
    <property type="entry name" value="Ldh_2"/>
    <property type="match status" value="1"/>
</dbReference>
<dbReference type="PANTHER" id="PTHR11091:SF0">
    <property type="entry name" value="MALATE DEHYDROGENASE"/>
    <property type="match status" value="1"/>
</dbReference>
<evidence type="ECO:0000256" key="3">
    <source>
        <dbReference type="SAM" id="MobiDB-lite"/>
    </source>
</evidence>
<evidence type="ECO:0000256" key="1">
    <source>
        <dbReference type="ARBA" id="ARBA00006056"/>
    </source>
</evidence>
<protein>
    <submittedName>
        <fullName evidence="4">Ldh family oxidoreductase</fullName>
    </submittedName>
</protein>
<proteinExistence type="inferred from homology"/>
<dbReference type="InterPro" id="IPR043144">
    <property type="entry name" value="Mal/L-sulf/L-lact_DH-like_ah"/>
</dbReference>
<gene>
    <name evidence="4" type="ORF">AB3G37_12125</name>
</gene>
<dbReference type="GO" id="GO:0016491">
    <property type="term" value="F:oxidoreductase activity"/>
    <property type="evidence" value="ECO:0007669"/>
    <property type="project" value="UniProtKB-KW"/>
</dbReference>
<sequence>MSQQLTYQAALLRQQAEVILTGWGMDAAIAAQTAELMIETDLLGIDSHGISMLPHYHKLLKAEKWHPTAKAKIVSETPVIAVIDGCDSLGHATAMLAMQTAVEKAQKLGMGAAAVRNSNHFGAAGLYARHAASQGMIALVTSTTRSRMLVPTGAQSPVLGTNPIAFAAPANKNADFVLDMATTTVAANKVKVYDFHHKPLPQGWVVDEHGEAVTDSSLGMEYVFQHQQGGLTPLGGLEQTGGHKGYGLAMMAQILSGPLAAAAFGATRGNSGMPNIGHFFLALDPKAFRGEGEFEQDLDHIIDTLHDTPASDPQRPVQVAGEPENHHHQQRSYEGIPLPAALVQQLRDICQQNQFAYLLGERP</sequence>
<comment type="similarity">
    <text evidence="1">Belongs to the LDH2/MDH2 oxidoreductase family.</text>
</comment>
<dbReference type="Gene3D" id="1.10.1530.10">
    <property type="match status" value="1"/>
</dbReference>
<dbReference type="InterPro" id="IPR003767">
    <property type="entry name" value="Malate/L-lactate_DH-like"/>
</dbReference>
<dbReference type="AlphaFoldDB" id="A0AB39VLB8"/>
<organism evidence="4">
    <name type="scientific">Rouxiella sp. WC2420</name>
    <dbReference type="NCBI Taxonomy" id="3234145"/>
    <lineage>
        <taxon>Bacteria</taxon>
        <taxon>Pseudomonadati</taxon>
        <taxon>Pseudomonadota</taxon>
        <taxon>Gammaproteobacteria</taxon>
        <taxon>Enterobacterales</taxon>
        <taxon>Yersiniaceae</taxon>
        <taxon>Rouxiella</taxon>
    </lineage>
</organism>
<dbReference type="InterPro" id="IPR036111">
    <property type="entry name" value="Mal/L-sulfo/L-lacto_DH-like_sf"/>
</dbReference>
<name>A0AB39VLB8_9GAMM</name>
<feature type="region of interest" description="Disordered" evidence="3">
    <location>
        <begin position="307"/>
        <end position="331"/>
    </location>
</feature>
<dbReference type="InterPro" id="IPR043143">
    <property type="entry name" value="Mal/L-sulf/L-lact_DH-like_NADP"/>
</dbReference>
<dbReference type="SUPFAM" id="SSF89733">
    <property type="entry name" value="L-sulfolactate dehydrogenase-like"/>
    <property type="match status" value="1"/>
</dbReference>
<dbReference type="PANTHER" id="PTHR11091">
    <property type="entry name" value="OXIDOREDUCTASE-RELATED"/>
    <property type="match status" value="1"/>
</dbReference>
<keyword evidence="2" id="KW-0560">Oxidoreductase</keyword>
<accession>A0AB39VLB8</accession>
<reference evidence="4" key="1">
    <citation type="submission" date="2024-07" db="EMBL/GenBank/DDBJ databases">
        <authorList>
            <person name="Biller S.J."/>
        </authorList>
    </citation>
    <scope>NUCLEOTIDE SEQUENCE</scope>
    <source>
        <strain evidence="4">WC2420</strain>
    </source>
</reference>
<dbReference type="Gene3D" id="3.30.1370.60">
    <property type="entry name" value="Hypothetical oxidoreductase yiak, domain 2"/>
    <property type="match status" value="1"/>
</dbReference>